<evidence type="ECO:0000259" key="8">
    <source>
        <dbReference type="Pfam" id="PF01182"/>
    </source>
</evidence>
<dbReference type="NCBIfam" id="TIGR01198">
    <property type="entry name" value="pgl"/>
    <property type="match status" value="1"/>
</dbReference>
<dbReference type="Pfam" id="PF01182">
    <property type="entry name" value="Glucosamine_iso"/>
    <property type="match status" value="1"/>
</dbReference>
<evidence type="ECO:0000256" key="7">
    <source>
        <dbReference type="RuleBase" id="RU365095"/>
    </source>
</evidence>
<evidence type="ECO:0000256" key="5">
    <source>
        <dbReference type="ARBA" id="ARBA00013198"/>
    </source>
</evidence>
<dbReference type="InterPro" id="IPR006148">
    <property type="entry name" value="Glc/Gal-6P_isomerase"/>
</dbReference>
<feature type="domain" description="Glucosamine/galactosamine-6-phosphate isomerase" evidence="8">
    <location>
        <begin position="15"/>
        <end position="192"/>
    </location>
</feature>
<comment type="similarity">
    <text evidence="4 7">Belongs to the glucosamine/galactosamine-6-phosphate isomerase family. 6-phosphogluconolactonase subfamily.</text>
</comment>
<dbReference type="GO" id="GO:0017057">
    <property type="term" value="F:6-phosphogluconolactonase activity"/>
    <property type="evidence" value="ECO:0007669"/>
    <property type="project" value="UniProtKB-EC"/>
</dbReference>
<evidence type="ECO:0000313" key="10">
    <source>
        <dbReference type="Proteomes" id="UP001279681"/>
    </source>
</evidence>
<dbReference type="InterPro" id="IPR005900">
    <property type="entry name" value="6-phosphogluconolactonase_DevB"/>
</dbReference>
<dbReference type="EMBL" id="JAVIKH010000010">
    <property type="protein sequence ID" value="MDX8336506.1"/>
    <property type="molecule type" value="Genomic_DNA"/>
</dbReference>
<reference evidence="10" key="1">
    <citation type="submission" date="2023-07" db="EMBL/GenBank/DDBJ databases">
        <authorList>
            <person name="Colorado M.A."/>
            <person name="Villamil L.M."/>
            <person name="Melo J.F."/>
            <person name="Rodriguez J.A."/>
            <person name="Ruiz R.Y."/>
        </authorList>
    </citation>
    <scope>NUCLEOTIDE SEQUENCE [LARGE SCALE GENOMIC DNA]</scope>
    <source>
        <strain evidence="10">C33</strain>
    </source>
</reference>
<accession>A0ABU4WAE6</accession>
<dbReference type="PANTHER" id="PTHR11054:SF0">
    <property type="entry name" value="6-PHOSPHOGLUCONOLACTONASE"/>
    <property type="match status" value="1"/>
</dbReference>
<evidence type="ECO:0000256" key="1">
    <source>
        <dbReference type="ARBA" id="ARBA00000832"/>
    </source>
</evidence>
<gene>
    <name evidence="7 9" type="primary">pgl</name>
    <name evidence="9" type="ORF">RFV38_08365</name>
</gene>
<proteinExistence type="inferred from homology"/>
<sequence length="216" mass="24830">MKLIKVSKKSDLFKKAIDIFKETTYGKDIVNIAFSGGRTPKEFFTKLSKEDIDWDKINIFLVDERFVPLDSSHSNYNLLKKNLLDKIDIPEKNIHKIEILKTPLDSKIDYEKKLIKYFKGNIKFDAIYLGIGEDGHTGSIFTLDDVEIAEPTLITESANHPHKRITLSMNVINQADKKILIATKEKNIILQNLSLKSPAYFIDNPIILLEYEKENS</sequence>
<protein>
    <recommendedName>
        <fullName evidence="6 7">6-phosphogluconolactonase</fullName>
        <shortName evidence="7">6PGL</shortName>
        <ecNumber evidence="5 7">3.1.1.31</ecNumber>
    </recommendedName>
</protein>
<keyword evidence="10" id="KW-1185">Reference proteome</keyword>
<dbReference type="InterPro" id="IPR039104">
    <property type="entry name" value="6PGL"/>
</dbReference>
<organism evidence="9 10">
    <name type="scientific">Candidatus Cetobacterium colombiensis</name>
    <dbReference type="NCBI Taxonomy" id="3073100"/>
    <lineage>
        <taxon>Bacteria</taxon>
        <taxon>Fusobacteriati</taxon>
        <taxon>Fusobacteriota</taxon>
        <taxon>Fusobacteriia</taxon>
        <taxon>Fusobacteriales</taxon>
        <taxon>Fusobacteriaceae</taxon>
        <taxon>Cetobacterium</taxon>
    </lineage>
</organism>
<keyword evidence="7 9" id="KW-0378">Hydrolase</keyword>
<dbReference type="PANTHER" id="PTHR11054">
    <property type="entry name" value="6-PHOSPHOGLUCONOLACTONASE"/>
    <property type="match status" value="1"/>
</dbReference>
<dbReference type="EC" id="3.1.1.31" evidence="5 7"/>
<comment type="catalytic activity">
    <reaction evidence="1 7">
        <text>6-phospho-D-glucono-1,5-lactone + H2O = 6-phospho-D-gluconate + H(+)</text>
        <dbReference type="Rhea" id="RHEA:12556"/>
        <dbReference type="ChEBI" id="CHEBI:15377"/>
        <dbReference type="ChEBI" id="CHEBI:15378"/>
        <dbReference type="ChEBI" id="CHEBI:57955"/>
        <dbReference type="ChEBI" id="CHEBI:58759"/>
        <dbReference type="EC" id="3.1.1.31"/>
    </reaction>
</comment>
<dbReference type="CDD" id="cd01400">
    <property type="entry name" value="6PGL"/>
    <property type="match status" value="1"/>
</dbReference>
<dbReference type="RefSeq" id="WP_320313907.1">
    <property type="nucleotide sequence ID" value="NZ_JAVIKH010000010.1"/>
</dbReference>
<evidence type="ECO:0000256" key="4">
    <source>
        <dbReference type="ARBA" id="ARBA00010662"/>
    </source>
</evidence>
<dbReference type="Gene3D" id="3.40.50.1360">
    <property type="match status" value="1"/>
</dbReference>
<comment type="function">
    <text evidence="2 7">Hydrolysis of 6-phosphogluconolactone to 6-phosphogluconate.</text>
</comment>
<dbReference type="InterPro" id="IPR037171">
    <property type="entry name" value="NagB/RpiA_transferase-like"/>
</dbReference>
<evidence type="ECO:0000256" key="2">
    <source>
        <dbReference type="ARBA" id="ARBA00002681"/>
    </source>
</evidence>
<name>A0ABU4WAE6_9FUSO</name>
<dbReference type="SUPFAM" id="SSF100950">
    <property type="entry name" value="NagB/RpiA/CoA transferase-like"/>
    <property type="match status" value="1"/>
</dbReference>
<evidence type="ECO:0000256" key="6">
    <source>
        <dbReference type="ARBA" id="ARBA00020337"/>
    </source>
</evidence>
<evidence type="ECO:0000313" key="9">
    <source>
        <dbReference type="EMBL" id="MDX8336506.1"/>
    </source>
</evidence>
<evidence type="ECO:0000256" key="3">
    <source>
        <dbReference type="ARBA" id="ARBA00004961"/>
    </source>
</evidence>
<comment type="pathway">
    <text evidence="3 7">Carbohydrate degradation; pentose phosphate pathway; D-ribulose 5-phosphate from D-glucose 6-phosphate (oxidative stage): step 2/3.</text>
</comment>
<comment type="caution">
    <text evidence="9">The sequence shown here is derived from an EMBL/GenBank/DDBJ whole genome shotgun (WGS) entry which is preliminary data.</text>
</comment>
<dbReference type="Proteomes" id="UP001279681">
    <property type="component" value="Unassembled WGS sequence"/>
</dbReference>